<dbReference type="Proteomes" id="UP001162501">
    <property type="component" value="Chromosome 10"/>
</dbReference>
<organism evidence="1 2">
    <name type="scientific">Rangifer tarandus platyrhynchus</name>
    <name type="common">Svalbard reindeer</name>
    <dbReference type="NCBI Taxonomy" id="3082113"/>
    <lineage>
        <taxon>Eukaryota</taxon>
        <taxon>Metazoa</taxon>
        <taxon>Chordata</taxon>
        <taxon>Craniata</taxon>
        <taxon>Vertebrata</taxon>
        <taxon>Euteleostomi</taxon>
        <taxon>Mammalia</taxon>
        <taxon>Eutheria</taxon>
        <taxon>Laurasiatheria</taxon>
        <taxon>Artiodactyla</taxon>
        <taxon>Ruminantia</taxon>
        <taxon>Pecora</taxon>
        <taxon>Cervidae</taxon>
        <taxon>Odocoileinae</taxon>
        <taxon>Rangifer</taxon>
    </lineage>
</organism>
<evidence type="ECO:0000313" key="2">
    <source>
        <dbReference type="Proteomes" id="UP001162501"/>
    </source>
</evidence>
<proteinExistence type="predicted"/>
<dbReference type="EMBL" id="OX596094">
    <property type="protein sequence ID" value="CAM9444103.1"/>
    <property type="molecule type" value="Genomic_DNA"/>
</dbReference>
<sequence>MQGTWVQLLGWEDALEEEMAAHSSSLARKSPWTEEPGASVSFTWSPGVAVFIDGLGGPHLFWGSPGMTEWLRWLRFSLHVPFTLDSSKCDLRIPREPAPMTSTYQASACLKCGDASVIKVSQMAKQ</sequence>
<name>A0AC59Y7M9_RANTA</name>
<evidence type="ECO:0000313" key="1">
    <source>
        <dbReference type="EMBL" id="CAM9444103.1"/>
    </source>
</evidence>
<gene>
    <name evidence="1" type="ORF">MRATA1EN22A_LOCUS2609</name>
</gene>
<reference evidence="1" key="2">
    <citation type="submission" date="2025-03" db="EMBL/GenBank/DDBJ databases">
        <authorList>
            <consortium name="ELIXIR-Norway"/>
            <consortium name="Elixir Norway"/>
        </authorList>
    </citation>
    <scope>NUCLEOTIDE SEQUENCE</scope>
</reference>
<protein>
    <submittedName>
        <fullName evidence="1">Uncharacterized protein</fullName>
    </submittedName>
</protein>
<accession>A0AC59Y7M9</accession>
<reference evidence="1" key="1">
    <citation type="submission" date="2023-05" db="EMBL/GenBank/DDBJ databases">
        <authorList>
            <consortium name="ELIXIR-Norway"/>
        </authorList>
    </citation>
    <scope>NUCLEOTIDE SEQUENCE</scope>
</reference>